<accession>A0ACC3C0I2</accession>
<organism evidence="1 2">
    <name type="scientific">Pyropia yezoensis</name>
    <name type="common">Susabi-nori</name>
    <name type="synonym">Porphyra yezoensis</name>
    <dbReference type="NCBI Taxonomy" id="2788"/>
    <lineage>
        <taxon>Eukaryota</taxon>
        <taxon>Rhodophyta</taxon>
        <taxon>Bangiophyceae</taxon>
        <taxon>Bangiales</taxon>
        <taxon>Bangiaceae</taxon>
        <taxon>Pyropia</taxon>
    </lineage>
</organism>
<protein>
    <submittedName>
        <fullName evidence="1">Uncharacterized protein</fullName>
    </submittedName>
</protein>
<evidence type="ECO:0000313" key="2">
    <source>
        <dbReference type="Proteomes" id="UP000798662"/>
    </source>
</evidence>
<keyword evidence="2" id="KW-1185">Reference proteome</keyword>
<name>A0ACC3C0I2_PYRYE</name>
<comment type="caution">
    <text evidence="1">The sequence shown here is derived from an EMBL/GenBank/DDBJ whole genome shotgun (WGS) entry which is preliminary data.</text>
</comment>
<dbReference type="EMBL" id="CM020619">
    <property type="protein sequence ID" value="KAK1863456.1"/>
    <property type="molecule type" value="Genomic_DNA"/>
</dbReference>
<reference evidence="1" key="1">
    <citation type="submission" date="2019-11" db="EMBL/GenBank/DDBJ databases">
        <title>Nori genome reveals adaptations in red seaweeds to the harsh intertidal environment.</title>
        <authorList>
            <person name="Wang D."/>
            <person name="Mao Y."/>
        </authorList>
    </citation>
    <scope>NUCLEOTIDE SEQUENCE</scope>
    <source>
        <tissue evidence="1">Gametophyte</tissue>
    </source>
</reference>
<evidence type="ECO:0000313" key="1">
    <source>
        <dbReference type="EMBL" id="KAK1863456.1"/>
    </source>
</evidence>
<sequence length="349" mass="33519">MHAAAAVVAAVVVEGRGGGCRRARQRHAQRGGGGVCGGLGGAVRGGRADPVGTKRRPPRGGGAGGRAVPGHSQAPARPQRHSLLPPSPSHSPPALHPPPLSHALFSRAAAQETMATTPRSVGARPRPMATVAAAVAAAAVAAAAAAAVVSTVASAAVVAPKGVAASPSGWGRTVAAAPARLAVAWRAAAELRPAGRPLAPAVSVFTDGTYGPAPGATPPVAGCPPSLAIQGALPTANNTFLVPAPQVSIGGGACTSAAAAGGLAGVFGPPLAAALAELNATELVEQDPKAAVASGAGGPLTCGGSTWLGDTTAFVFAVGEGVPVAIYLDQAAPDRECLLVVAEGGAPPA</sequence>
<gene>
    <name evidence="1" type="ORF">I4F81_006011</name>
</gene>
<proteinExistence type="predicted"/>
<dbReference type="Proteomes" id="UP000798662">
    <property type="component" value="Chromosome 2"/>
</dbReference>